<dbReference type="EMBL" id="BLXT01004944">
    <property type="protein sequence ID" value="GFO18215.1"/>
    <property type="molecule type" value="Genomic_DNA"/>
</dbReference>
<name>A0AAV4BF90_9GAST</name>
<evidence type="ECO:0000313" key="2">
    <source>
        <dbReference type="EMBL" id="GFO18215.1"/>
    </source>
</evidence>
<dbReference type="Proteomes" id="UP000735302">
    <property type="component" value="Unassembled WGS sequence"/>
</dbReference>
<gene>
    <name evidence="2" type="ORF">PoB_004472000</name>
</gene>
<dbReference type="AlphaFoldDB" id="A0AAV4BF90"/>
<organism evidence="2 3">
    <name type="scientific">Plakobranchus ocellatus</name>
    <dbReference type="NCBI Taxonomy" id="259542"/>
    <lineage>
        <taxon>Eukaryota</taxon>
        <taxon>Metazoa</taxon>
        <taxon>Spiralia</taxon>
        <taxon>Lophotrochozoa</taxon>
        <taxon>Mollusca</taxon>
        <taxon>Gastropoda</taxon>
        <taxon>Heterobranchia</taxon>
        <taxon>Euthyneura</taxon>
        <taxon>Panpulmonata</taxon>
        <taxon>Sacoglossa</taxon>
        <taxon>Placobranchoidea</taxon>
        <taxon>Plakobranchidae</taxon>
        <taxon>Plakobranchus</taxon>
    </lineage>
</organism>
<comment type="caution">
    <text evidence="2">The sequence shown here is derived from an EMBL/GenBank/DDBJ whole genome shotgun (WGS) entry which is preliminary data.</text>
</comment>
<protein>
    <recommendedName>
        <fullName evidence="4">HAT C-terminal dimerisation domain-containing protein</fullName>
    </recommendedName>
</protein>
<feature type="region of interest" description="Disordered" evidence="1">
    <location>
        <begin position="161"/>
        <end position="180"/>
    </location>
</feature>
<sequence>MDLLATEVKDYNVSPNNYAKTERVDVWWGKQSKYPTLQKLARACLSIFHGPQVEGSFSRMKDIMKVKSGNMAVSTFSAVQTIKYSLSRDTTAVSCFKRHDTLHTPINPALVNSMTTSHARYKRELCKIREEEEERKKDLDQKVHVLTTIAKAKSIKQHAIKKAFKRHQSARGGPSKRRKY</sequence>
<evidence type="ECO:0000256" key="1">
    <source>
        <dbReference type="SAM" id="MobiDB-lite"/>
    </source>
</evidence>
<evidence type="ECO:0008006" key="4">
    <source>
        <dbReference type="Google" id="ProtNLM"/>
    </source>
</evidence>
<evidence type="ECO:0000313" key="3">
    <source>
        <dbReference type="Proteomes" id="UP000735302"/>
    </source>
</evidence>
<accession>A0AAV4BF90</accession>
<proteinExistence type="predicted"/>
<reference evidence="2 3" key="1">
    <citation type="journal article" date="2021" name="Elife">
        <title>Chloroplast acquisition without the gene transfer in kleptoplastic sea slugs, Plakobranchus ocellatus.</title>
        <authorList>
            <person name="Maeda T."/>
            <person name="Takahashi S."/>
            <person name="Yoshida T."/>
            <person name="Shimamura S."/>
            <person name="Takaki Y."/>
            <person name="Nagai Y."/>
            <person name="Toyoda A."/>
            <person name="Suzuki Y."/>
            <person name="Arimoto A."/>
            <person name="Ishii H."/>
            <person name="Satoh N."/>
            <person name="Nishiyama T."/>
            <person name="Hasebe M."/>
            <person name="Maruyama T."/>
            <person name="Minagawa J."/>
            <person name="Obokata J."/>
            <person name="Shigenobu S."/>
        </authorList>
    </citation>
    <scope>NUCLEOTIDE SEQUENCE [LARGE SCALE GENOMIC DNA]</scope>
</reference>
<keyword evidence="3" id="KW-1185">Reference proteome</keyword>